<dbReference type="RefSeq" id="WP_146606146.1">
    <property type="nucleotide sequence ID" value="NZ_MZXV01000054.1"/>
</dbReference>
<dbReference type="InterPro" id="IPR024712">
    <property type="entry name" value="Catalase_clade2"/>
</dbReference>
<keyword evidence="7" id="KW-0408">Iron</keyword>
<comment type="caution">
    <text evidence="11">The sequence shown here is derived from an EMBL/GenBank/DDBJ whole genome shotgun (WGS) entry which is preliminary data.</text>
</comment>
<evidence type="ECO:0000313" key="12">
    <source>
        <dbReference type="Proteomes" id="UP000248616"/>
    </source>
</evidence>
<dbReference type="Gene3D" id="2.40.180.10">
    <property type="entry name" value="Catalase core domain"/>
    <property type="match status" value="1"/>
</dbReference>
<dbReference type="GO" id="GO:0046872">
    <property type="term" value="F:metal ion binding"/>
    <property type="evidence" value="ECO:0007669"/>
    <property type="project" value="UniProtKB-KW"/>
</dbReference>
<dbReference type="AlphaFoldDB" id="A0A2W7C293"/>
<dbReference type="InterPro" id="IPR011614">
    <property type="entry name" value="Catalase_core"/>
</dbReference>
<dbReference type="PANTHER" id="PTHR42821:SF1">
    <property type="entry name" value="CATALASE-B"/>
    <property type="match status" value="1"/>
</dbReference>
<dbReference type="GO" id="GO:0005829">
    <property type="term" value="C:cytosol"/>
    <property type="evidence" value="ECO:0007669"/>
    <property type="project" value="TreeGrafter"/>
</dbReference>
<keyword evidence="5" id="KW-0479">Metal-binding</keyword>
<dbReference type="GO" id="GO:0020037">
    <property type="term" value="F:heme binding"/>
    <property type="evidence" value="ECO:0007669"/>
    <property type="project" value="InterPro"/>
</dbReference>
<evidence type="ECO:0000256" key="6">
    <source>
        <dbReference type="ARBA" id="ARBA00023002"/>
    </source>
</evidence>
<proteinExistence type="predicted"/>
<keyword evidence="6" id="KW-0560">Oxidoreductase</keyword>
<dbReference type="PROSITE" id="PS00438">
    <property type="entry name" value="CATALASE_2"/>
    <property type="match status" value="1"/>
</dbReference>
<feature type="domain" description="Catalase core" evidence="10">
    <location>
        <begin position="40"/>
        <end position="106"/>
    </location>
</feature>
<evidence type="ECO:0000256" key="5">
    <source>
        <dbReference type="ARBA" id="ARBA00022723"/>
    </source>
</evidence>
<dbReference type="Proteomes" id="UP000248616">
    <property type="component" value="Unassembled WGS sequence"/>
</dbReference>
<dbReference type="InterPro" id="IPR018028">
    <property type="entry name" value="Catalase"/>
</dbReference>
<feature type="region of interest" description="Disordered" evidence="9">
    <location>
        <begin position="25"/>
        <end position="54"/>
    </location>
</feature>
<keyword evidence="4" id="KW-0349">Heme</keyword>
<dbReference type="OrthoDB" id="9761719at2"/>
<dbReference type="EMBL" id="MZXV01000054">
    <property type="protein sequence ID" value="PZV35938.1"/>
    <property type="molecule type" value="Genomic_DNA"/>
</dbReference>
<dbReference type="PANTHER" id="PTHR42821">
    <property type="entry name" value="CATALASE"/>
    <property type="match status" value="1"/>
</dbReference>
<evidence type="ECO:0000256" key="9">
    <source>
        <dbReference type="SAM" id="MobiDB-lite"/>
    </source>
</evidence>
<feature type="compositionally biased region" description="Polar residues" evidence="9">
    <location>
        <begin position="38"/>
        <end position="54"/>
    </location>
</feature>
<evidence type="ECO:0000256" key="8">
    <source>
        <dbReference type="ARBA" id="ARBA00023324"/>
    </source>
</evidence>
<comment type="cofactor">
    <cofactor evidence="1">
        <name>heme</name>
        <dbReference type="ChEBI" id="CHEBI:30413"/>
    </cofactor>
</comment>
<keyword evidence="8" id="KW-0376">Hydrogen peroxide</keyword>
<dbReference type="PROSITE" id="PS51402">
    <property type="entry name" value="CATALASE_3"/>
    <property type="match status" value="1"/>
</dbReference>
<evidence type="ECO:0000259" key="10">
    <source>
        <dbReference type="Pfam" id="PF00199"/>
    </source>
</evidence>
<feature type="non-terminal residue" evidence="11">
    <location>
        <position position="106"/>
    </location>
</feature>
<accession>A0A2W7C293</accession>
<evidence type="ECO:0000256" key="2">
    <source>
        <dbReference type="ARBA" id="ARBA00012314"/>
    </source>
</evidence>
<gene>
    <name evidence="11" type="ORF">B5V02_24550</name>
</gene>
<evidence type="ECO:0000256" key="4">
    <source>
        <dbReference type="ARBA" id="ARBA00022617"/>
    </source>
</evidence>
<dbReference type="EC" id="1.11.1.6" evidence="2"/>
<dbReference type="GO" id="GO:0004096">
    <property type="term" value="F:catalase activity"/>
    <property type="evidence" value="ECO:0007669"/>
    <property type="project" value="UniProtKB-EC"/>
</dbReference>
<organism evidence="11 12">
    <name type="scientific">Mesorhizobium kowhaii</name>
    <dbReference type="NCBI Taxonomy" id="1300272"/>
    <lineage>
        <taxon>Bacteria</taxon>
        <taxon>Pseudomonadati</taxon>
        <taxon>Pseudomonadota</taxon>
        <taxon>Alphaproteobacteria</taxon>
        <taxon>Hyphomicrobiales</taxon>
        <taxon>Phyllobacteriaceae</taxon>
        <taxon>Mesorhizobium</taxon>
    </lineage>
</organism>
<dbReference type="Pfam" id="PF00199">
    <property type="entry name" value="Catalase"/>
    <property type="match status" value="1"/>
</dbReference>
<dbReference type="GO" id="GO:0006979">
    <property type="term" value="P:response to oxidative stress"/>
    <property type="evidence" value="ECO:0007669"/>
    <property type="project" value="InterPro"/>
</dbReference>
<dbReference type="InterPro" id="IPR020835">
    <property type="entry name" value="Catalase_sf"/>
</dbReference>
<keyword evidence="3" id="KW-0575">Peroxidase</keyword>
<dbReference type="Gene3D" id="6.10.10.30">
    <property type="entry name" value="Catalase hpii, N-terminal domain-like"/>
    <property type="match status" value="1"/>
</dbReference>
<name>A0A2W7C293_9HYPH</name>
<dbReference type="SUPFAM" id="SSF56634">
    <property type="entry name" value="Heme-dependent catalase-like"/>
    <property type="match status" value="1"/>
</dbReference>
<dbReference type="GO" id="GO:0042744">
    <property type="term" value="P:hydrogen peroxide catabolic process"/>
    <property type="evidence" value="ECO:0007669"/>
    <property type="project" value="UniProtKB-KW"/>
</dbReference>
<dbReference type="InterPro" id="IPR024708">
    <property type="entry name" value="Catalase_AS"/>
</dbReference>
<evidence type="ECO:0000256" key="7">
    <source>
        <dbReference type="ARBA" id="ARBA00023004"/>
    </source>
</evidence>
<evidence type="ECO:0000256" key="3">
    <source>
        <dbReference type="ARBA" id="ARBA00022559"/>
    </source>
</evidence>
<evidence type="ECO:0000256" key="1">
    <source>
        <dbReference type="ARBA" id="ARBA00001971"/>
    </source>
</evidence>
<evidence type="ECO:0000313" key="11">
    <source>
        <dbReference type="EMBL" id="PZV35938.1"/>
    </source>
</evidence>
<sequence length="106" mass="11700">MAKSPSRNAGSQAVIHDQKMVRGEGGELHQHASGSIPVLTTAQGGPVSDDQNSLKIGARGPTVLEDFHFREKIFHFDHERIPERVVHARGYGAHGYFETYESLANY</sequence>
<protein>
    <recommendedName>
        <fullName evidence="2">catalase</fullName>
        <ecNumber evidence="2">1.11.1.6</ecNumber>
    </recommendedName>
</protein>
<keyword evidence="12" id="KW-1185">Reference proteome</keyword>
<reference evidence="12" key="1">
    <citation type="submission" date="2017-03" db="EMBL/GenBank/DDBJ databases">
        <authorList>
            <person name="Safronova V.I."/>
            <person name="Sazanova A.L."/>
            <person name="Chirak E.R."/>
        </authorList>
    </citation>
    <scope>NUCLEOTIDE SEQUENCE [LARGE SCALE GENOMIC DNA]</scope>
    <source>
        <strain evidence="12">Ach-343</strain>
    </source>
</reference>